<dbReference type="Pfam" id="PF01558">
    <property type="entry name" value="POR"/>
    <property type="match status" value="1"/>
</dbReference>
<dbReference type="SUPFAM" id="SSF52922">
    <property type="entry name" value="TK C-terminal domain-like"/>
    <property type="match status" value="1"/>
</dbReference>
<dbReference type="CDD" id="cd07034">
    <property type="entry name" value="TPP_PYR_PFOR_IOR-alpha_like"/>
    <property type="match status" value="1"/>
</dbReference>
<sequence length="562" mass="61512">MGNDEASVVIGGEAGDGVRASGELLGRIFNRHGFYTFVRDDYQSLIRGGHNFSQIRASSENIWSQIEEADVVIALDERSIENHEDRLAGEGVLIFDSDDLDYDSEKASPLPLTSMVENVEGIDIMRNSAAIGSVAYLYGLDLEIVTKLMKEFYGGRAEKNVQLAKDGYEYAEENFDKIAGMEAPDREESPLLTGNEAISLGAPKAGLDVYIAYPMTPSTSILHFTAAHQEELDLTVVQPENEIGVINMALGAAYAGARAMVATSGGGYSLMQETLSLAGMSETPILIVECQRAGPSTGVPTYTGQADLSFALNSAHGEFPRIVIAPGDQVEAFYLAGEGLNLAWKYQTPVILLSDKHLSESRMSANIDPDRVAPEKAKIASNPGSDYERYKFTEDGVSPLAFPGTPEAVVKTSSYEHVEFGYTTEDPEEIVEMQDKRARKWDSIEDEILQRDLVNVYGDEDAKNLILAWGSTKGAVLEAIKLLNKPAKFVQPTYLKPFPADDISEHMKGAERIVCVEANATGQLAELIRKETLSEVDEKILKYDMRPFNPPDLAERLEEVLG</sequence>
<dbReference type="SUPFAM" id="SSF53323">
    <property type="entry name" value="Pyruvate-ferredoxin oxidoreductase, PFOR, domain III"/>
    <property type="match status" value="1"/>
</dbReference>
<dbReference type="Pfam" id="PF01855">
    <property type="entry name" value="POR_N"/>
    <property type="match status" value="1"/>
</dbReference>
<keyword evidence="5" id="KW-1185">Reference proteome</keyword>
<dbReference type="InterPro" id="IPR002880">
    <property type="entry name" value="Pyrv_Fd/Flavodoxin_OxRdtase_N"/>
</dbReference>
<reference evidence="4 5" key="1">
    <citation type="journal article" date="2016" name="Sci. Rep.">
        <title>Metabolic traits of an uncultured archaeal lineage -MSBL1- from brine pools of the Red Sea.</title>
        <authorList>
            <person name="Mwirichia R."/>
            <person name="Alam I."/>
            <person name="Rashid M."/>
            <person name="Vinu M."/>
            <person name="Ba-Alawi W."/>
            <person name="Anthony Kamau A."/>
            <person name="Kamanda Ngugi D."/>
            <person name="Goker M."/>
            <person name="Klenk H.P."/>
            <person name="Bajic V."/>
            <person name="Stingl U."/>
        </authorList>
    </citation>
    <scope>NUCLEOTIDE SEQUENCE [LARGE SCALE GENOMIC DNA]</scope>
    <source>
        <strain evidence="4">SCGC-AAA382M17</strain>
    </source>
</reference>
<dbReference type="NCBIfam" id="TIGR03710">
    <property type="entry name" value="OAFO_sf"/>
    <property type="match status" value="1"/>
</dbReference>
<dbReference type="InterPro" id="IPR022367">
    <property type="entry name" value="2-oxoacid/accept_OxRdtase_asu"/>
</dbReference>
<proteinExistence type="predicted"/>
<feature type="domain" description="Pyruvate/ketoisovalerate oxidoreductase catalytic" evidence="2">
    <location>
        <begin position="14"/>
        <end position="169"/>
    </location>
</feature>
<dbReference type="Gene3D" id="3.40.50.970">
    <property type="match status" value="1"/>
</dbReference>
<evidence type="ECO:0000256" key="1">
    <source>
        <dbReference type="ARBA" id="ARBA00023002"/>
    </source>
</evidence>
<evidence type="ECO:0000313" key="4">
    <source>
        <dbReference type="EMBL" id="KXB07999.1"/>
    </source>
</evidence>
<dbReference type="Gene3D" id="3.40.50.920">
    <property type="match status" value="1"/>
</dbReference>
<keyword evidence="1" id="KW-0560">Oxidoreductase</keyword>
<dbReference type="InterPro" id="IPR019752">
    <property type="entry name" value="Pyrv/ketoisovalerate_OxRed_cat"/>
</dbReference>
<name>A0ABR5TJA5_9EURY</name>
<gene>
    <name evidence="4" type="ORF">AKJ55_01565</name>
</gene>
<dbReference type="InterPro" id="IPR009014">
    <property type="entry name" value="Transketo_C/PFOR_II"/>
</dbReference>
<feature type="domain" description="Pyruvate flavodoxin/ferredoxin oxidoreductase pyrimidine binding" evidence="3">
    <location>
        <begin position="201"/>
        <end position="433"/>
    </location>
</feature>
<organism evidence="4 5">
    <name type="scientific">candidate division MSBL1 archaeon SCGC-AAA382M17</name>
    <dbReference type="NCBI Taxonomy" id="1698284"/>
    <lineage>
        <taxon>Archaea</taxon>
        <taxon>Methanobacteriati</taxon>
        <taxon>Methanobacteriota</taxon>
        <taxon>candidate division MSBL1</taxon>
    </lineage>
</organism>
<evidence type="ECO:0000259" key="3">
    <source>
        <dbReference type="Pfam" id="PF01855"/>
    </source>
</evidence>
<protein>
    <recommendedName>
        <fullName evidence="6">Pyruvate ferredoxin oxidoreductase</fullName>
    </recommendedName>
</protein>
<dbReference type="InterPro" id="IPR029061">
    <property type="entry name" value="THDP-binding"/>
</dbReference>
<dbReference type="InterPro" id="IPR002869">
    <property type="entry name" value="Pyrv_flavodox_OxRed_cen"/>
</dbReference>
<dbReference type="InterPro" id="IPR050722">
    <property type="entry name" value="Pyruvate:ferred/Flavod_OxRd"/>
</dbReference>
<dbReference type="Gene3D" id="3.40.920.10">
    <property type="entry name" value="Pyruvate-ferredoxin oxidoreductase, PFOR, domain III"/>
    <property type="match status" value="1"/>
</dbReference>
<comment type="caution">
    <text evidence="4">The sequence shown here is derived from an EMBL/GenBank/DDBJ whole genome shotgun (WGS) entry which is preliminary data.</text>
</comment>
<dbReference type="PANTHER" id="PTHR32154:SF20">
    <property type="entry name" value="2-OXOGLUTARATE OXIDOREDUCTASE SUBUNIT KORA"/>
    <property type="match status" value="1"/>
</dbReference>
<evidence type="ECO:0008006" key="6">
    <source>
        <dbReference type="Google" id="ProtNLM"/>
    </source>
</evidence>
<accession>A0ABR5TJA5</accession>
<dbReference type="EMBL" id="LHYI01000037">
    <property type="protein sequence ID" value="KXB07999.1"/>
    <property type="molecule type" value="Genomic_DNA"/>
</dbReference>
<dbReference type="SUPFAM" id="SSF52518">
    <property type="entry name" value="Thiamin diphosphate-binding fold (THDP-binding)"/>
    <property type="match status" value="1"/>
</dbReference>
<evidence type="ECO:0000259" key="2">
    <source>
        <dbReference type="Pfam" id="PF01558"/>
    </source>
</evidence>
<dbReference type="Proteomes" id="UP000070633">
    <property type="component" value="Unassembled WGS sequence"/>
</dbReference>
<evidence type="ECO:0000313" key="5">
    <source>
        <dbReference type="Proteomes" id="UP000070633"/>
    </source>
</evidence>
<dbReference type="PANTHER" id="PTHR32154">
    <property type="entry name" value="PYRUVATE-FLAVODOXIN OXIDOREDUCTASE-RELATED"/>
    <property type="match status" value="1"/>
</dbReference>